<dbReference type="AlphaFoldDB" id="A0A8X6QVY6"/>
<dbReference type="EMBL" id="BMAW01132893">
    <property type="protein sequence ID" value="GFU46005.1"/>
    <property type="molecule type" value="Genomic_DNA"/>
</dbReference>
<keyword evidence="2" id="KW-1185">Reference proteome</keyword>
<dbReference type="Proteomes" id="UP000887013">
    <property type="component" value="Unassembled WGS sequence"/>
</dbReference>
<reference evidence="1" key="1">
    <citation type="submission" date="2020-08" db="EMBL/GenBank/DDBJ databases">
        <title>Multicomponent nature underlies the extraordinary mechanical properties of spider dragline silk.</title>
        <authorList>
            <person name="Kono N."/>
            <person name="Nakamura H."/>
            <person name="Mori M."/>
            <person name="Yoshida Y."/>
            <person name="Ohtoshi R."/>
            <person name="Malay A.D."/>
            <person name="Moran D.A.P."/>
            <person name="Tomita M."/>
            <person name="Numata K."/>
            <person name="Arakawa K."/>
        </authorList>
    </citation>
    <scope>NUCLEOTIDE SEQUENCE</scope>
</reference>
<gene>
    <name evidence="1" type="ORF">NPIL_373601</name>
</gene>
<evidence type="ECO:0000313" key="2">
    <source>
        <dbReference type="Proteomes" id="UP000887013"/>
    </source>
</evidence>
<name>A0A8X6QVY6_NEPPI</name>
<organism evidence="1 2">
    <name type="scientific">Nephila pilipes</name>
    <name type="common">Giant wood spider</name>
    <name type="synonym">Nephila maculata</name>
    <dbReference type="NCBI Taxonomy" id="299642"/>
    <lineage>
        <taxon>Eukaryota</taxon>
        <taxon>Metazoa</taxon>
        <taxon>Ecdysozoa</taxon>
        <taxon>Arthropoda</taxon>
        <taxon>Chelicerata</taxon>
        <taxon>Arachnida</taxon>
        <taxon>Araneae</taxon>
        <taxon>Araneomorphae</taxon>
        <taxon>Entelegynae</taxon>
        <taxon>Araneoidea</taxon>
        <taxon>Nephilidae</taxon>
        <taxon>Nephila</taxon>
    </lineage>
</organism>
<comment type="caution">
    <text evidence="1">The sequence shown here is derived from an EMBL/GenBank/DDBJ whole genome shotgun (WGS) entry which is preliminary data.</text>
</comment>
<dbReference type="OrthoDB" id="10396547at2759"/>
<evidence type="ECO:0000313" key="1">
    <source>
        <dbReference type="EMBL" id="GFU46005.1"/>
    </source>
</evidence>
<sequence>MRVHVETQVEGIKEYVNTCIGKIEEDIQSVKRKINEVKSEVHEKICFLEKRLYDLEERPINSLPSSEVIYSRPILKPLTFDGQTSWSVFKTQFDDGRVV</sequence>
<protein>
    <submittedName>
        <fullName evidence="1">Uncharacterized protein</fullName>
    </submittedName>
</protein>
<accession>A0A8X6QVY6</accession>
<proteinExistence type="predicted"/>